<dbReference type="SUPFAM" id="SSF144210">
    <property type="entry name" value="Nop10-like SnoRNP"/>
    <property type="match status" value="1"/>
</dbReference>
<accession>A0A8T3UQG2</accession>
<gene>
    <name evidence="5" type="ORF">IHE50_00265</name>
    <name evidence="6" type="ORF">IHE51_00955</name>
</gene>
<evidence type="ECO:0000313" key="6">
    <source>
        <dbReference type="EMBL" id="MBE5728411.1"/>
    </source>
</evidence>
<dbReference type="GO" id="GO:0001522">
    <property type="term" value="P:pseudouridine synthesis"/>
    <property type="evidence" value="ECO:0007669"/>
    <property type="project" value="InterPro"/>
</dbReference>
<name>A0A8T3UQG2_9ARCH</name>
<proteinExistence type="inferred from homology"/>
<evidence type="ECO:0000256" key="1">
    <source>
        <dbReference type="ARBA" id="ARBA00009462"/>
    </source>
</evidence>
<evidence type="ECO:0000256" key="4">
    <source>
        <dbReference type="ARBA" id="ARBA00023274"/>
    </source>
</evidence>
<dbReference type="EMBL" id="JADFAR010000011">
    <property type="protein sequence ID" value="MBE5728411.1"/>
    <property type="molecule type" value="Genomic_DNA"/>
</dbReference>
<dbReference type="AlphaFoldDB" id="A0A8T3UQG2"/>
<dbReference type="InterPro" id="IPR007264">
    <property type="entry name" value="H/ACA_rnp_Nop10"/>
</dbReference>
<evidence type="ECO:0000256" key="3">
    <source>
        <dbReference type="ARBA" id="ARBA00022552"/>
    </source>
</evidence>
<dbReference type="GO" id="GO:0030515">
    <property type="term" value="F:snoRNA binding"/>
    <property type="evidence" value="ECO:0007669"/>
    <property type="project" value="InterPro"/>
</dbReference>
<dbReference type="GO" id="GO:1990904">
    <property type="term" value="C:ribonucleoprotein complex"/>
    <property type="evidence" value="ECO:0007669"/>
    <property type="project" value="UniProtKB-KW"/>
</dbReference>
<evidence type="ECO:0000256" key="2">
    <source>
        <dbReference type="ARBA" id="ARBA00022517"/>
    </source>
</evidence>
<reference evidence="7 8" key="1">
    <citation type="submission" date="2020-09" db="EMBL/GenBank/DDBJ databases">
        <title>Genomic characterization of a novel Parvarchaeota family in acid mine drainage sediments.</title>
        <authorList>
            <person name="Luo Z.-H."/>
        </authorList>
    </citation>
    <scope>NUCLEOTIDE SEQUENCE [LARGE SCALE GENOMIC DNA]</scope>
    <source>
        <strain evidence="6">MAS1_bins.189</strain>
        <strain evidence="5">TL1-5_bins.178</strain>
    </source>
</reference>
<keyword evidence="3" id="KW-0698">rRNA processing</keyword>
<comment type="caution">
    <text evidence="5">The sequence shown here is derived from an EMBL/GenBank/DDBJ whole genome shotgun (WGS) entry which is preliminary data.</text>
</comment>
<dbReference type="InterPro" id="IPR036756">
    <property type="entry name" value="H/ACA_rnp_Nop10_sf"/>
</dbReference>
<keyword evidence="2" id="KW-0690">Ribosome biogenesis</keyword>
<organism evidence="5 8">
    <name type="scientific">Candidatus Acidifodinimicrobium mancum</name>
    <dbReference type="NCBI Taxonomy" id="2898728"/>
    <lineage>
        <taxon>Archaea</taxon>
        <taxon>Candidatus Parvarchaeota</taxon>
        <taxon>Candidatus Acidifodinimicrobiaceae</taxon>
        <taxon>Candidatus Acidifodinimicrobium</taxon>
    </lineage>
</organism>
<keyword evidence="4" id="KW-0687">Ribonucleoprotein</keyword>
<comment type="similarity">
    <text evidence="1">Belongs to the NOP10 family.</text>
</comment>
<dbReference type="Proteomes" id="UP000718571">
    <property type="component" value="Unassembled WGS sequence"/>
</dbReference>
<evidence type="ECO:0000313" key="8">
    <source>
        <dbReference type="Proteomes" id="UP000763484"/>
    </source>
</evidence>
<evidence type="ECO:0000313" key="5">
    <source>
        <dbReference type="EMBL" id="MBE5727841.1"/>
    </source>
</evidence>
<protein>
    <submittedName>
        <fullName evidence="5">Ribosome biogenesis protein</fullName>
    </submittedName>
</protein>
<dbReference type="Proteomes" id="UP000763484">
    <property type="component" value="Unassembled WGS sequence"/>
</dbReference>
<dbReference type="GO" id="GO:0006364">
    <property type="term" value="P:rRNA processing"/>
    <property type="evidence" value="ECO:0007669"/>
    <property type="project" value="UniProtKB-KW"/>
</dbReference>
<dbReference type="Gene3D" id="2.20.28.40">
    <property type="entry name" value="H/ACA ribonucleoprotein complex, subunit Nop10"/>
    <property type="match status" value="1"/>
</dbReference>
<dbReference type="Pfam" id="PF04135">
    <property type="entry name" value="Nop10p"/>
    <property type="match status" value="1"/>
</dbReference>
<dbReference type="EMBL" id="JADFAQ010000008">
    <property type="protein sequence ID" value="MBE5727841.1"/>
    <property type="molecule type" value="Genomic_DNA"/>
</dbReference>
<evidence type="ECO:0000313" key="7">
    <source>
        <dbReference type="Proteomes" id="UP000718571"/>
    </source>
</evidence>
<sequence>MRYCEKCKTYTLKDTCSKCGSQTVLRVPLRYSNDEQIKKYRRELSRDSP</sequence>